<evidence type="ECO:0000313" key="3">
    <source>
        <dbReference type="EMBL" id="CDL91414.1"/>
    </source>
</evidence>
<dbReference type="OrthoDB" id="9796381at2"/>
<dbReference type="PROSITE" id="PS51186">
    <property type="entry name" value="GNAT"/>
    <property type="match status" value="1"/>
</dbReference>
<dbReference type="CDD" id="cd04301">
    <property type="entry name" value="NAT_SF"/>
    <property type="match status" value="1"/>
</dbReference>
<keyword evidence="4" id="KW-1185">Reference proteome</keyword>
<gene>
    <name evidence="3" type="ORF">CTDIVETGP_1484</name>
</gene>
<dbReference type="EMBL" id="CBXI010000023">
    <property type="protein sequence ID" value="CDL91414.1"/>
    <property type="molecule type" value="Genomic_DNA"/>
</dbReference>
<dbReference type="SUPFAM" id="SSF55729">
    <property type="entry name" value="Acyl-CoA N-acyltransferases (Nat)"/>
    <property type="match status" value="1"/>
</dbReference>
<dbReference type="InterPro" id="IPR000182">
    <property type="entry name" value="GNAT_dom"/>
</dbReference>
<comment type="caution">
    <text evidence="3">The sequence shown here is derived from an EMBL/GenBank/DDBJ whole genome shotgun (WGS) entry which is preliminary data.</text>
</comment>
<dbReference type="Proteomes" id="UP000019482">
    <property type="component" value="Unassembled WGS sequence"/>
</dbReference>
<evidence type="ECO:0000256" key="1">
    <source>
        <dbReference type="ARBA" id="ARBA00022679"/>
    </source>
</evidence>
<reference evidence="3 4" key="1">
    <citation type="journal article" date="2015" name="Genome Announc.">
        <title>Draft Genome Sequence of Clostridium tyrobutyricum Strain DIVETGP, Isolated from Cow's Milk for Grana Padano Production.</title>
        <authorList>
            <person name="Soggiu A."/>
            <person name="Piras C."/>
            <person name="Gaiarsa S."/>
            <person name="Sassera D."/>
            <person name="Roncada P."/>
            <person name="Bendixen E."/>
            <person name="Brasca M."/>
            <person name="Bonizzi L."/>
        </authorList>
    </citation>
    <scope>NUCLEOTIDE SEQUENCE [LARGE SCALE GENOMIC DNA]</scope>
    <source>
        <strain evidence="3 4">DIVETGP</strain>
    </source>
</reference>
<evidence type="ECO:0000313" key="4">
    <source>
        <dbReference type="Proteomes" id="UP000019482"/>
    </source>
</evidence>
<dbReference type="GO" id="GO:0008080">
    <property type="term" value="F:N-acetyltransferase activity"/>
    <property type="evidence" value="ECO:0007669"/>
    <property type="project" value="InterPro"/>
</dbReference>
<dbReference type="InterPro" id="IPR050769">
    <property type="entry name" value="NAT_camello-type"/>
</dbReference>
<dbReference type="AlphaFoldDB" id="W6N7R5"/>
<dbReference type="RefSeq" id="WP_017752714.1">
    <property type="nucleotide sequence ID" value="NZ_CBXI010000023.1"/>
</dbReference>
<accession>W6N7R5</accession>
<name>W6N7R5_CLOTY</name>
<dbReference type="PANTHER" id="PTHR13947:SF37">
    <property type="entry name" value="LD18367P"/>
    <property type="match status" value="1"/>
</dbReference>
<protein>
    <submittedName>
        <fullName evidence="3">Putative acetyltransferase</fullName>
    </submittedName>
</protein>
<dbReference type="GeneID" id="29420782"/>
<dbReference type="InterPro" id="IPR016181">
    <property type="entry name" value="Acyl_CoA_acyltransferase"/>
</dbReference>
<sequence>MIRHAVKNDVKNIIKIIDKIIVEMDSYENNQWDKDYPREKHFLNDIEKNSLFICEREGKIAGFLCVNRLQLDEYNTLKWSTDENFMAVHRVAVNPECRRMGVGSELLEFAEEYALENNVKYLKTDTHSLNTKMSNLFTKFDYDLVGEIKIPGKEKPFYCYEKVLDESEFESRIDFRREA</sequence>
<proteinExistence type="predicted"/>
<dbReference type="PANTHER" id="PTHR13947">
    <property type="entry name" value="GNAT FAMILY N-ACETYLTRANSFERASE"/>
    <property type="match status" value="1"/>
</dbReference>
<dbReference type="Gene3D" id="3.40.630.30">
    <property type="match status" value="1"/>
</dbReference>
<feature type="domain" description="N-acetyltransferase" evidence="2">
    <location>
        <begin position="1"/>
        <end position="165"/>
    </location>
</feature>
<keyword evidence="1 3" id="KW-0808">Transferase</keyword>
<dbReference type="Pfam" id="PF00583">
    <property type="entry name" value="Acetyltransf_1"/>
    <property type="match status" value="1"/>
</dbReference>
<organism evidence="3 4">
    <name type="scientific">Clostridium tyrobutyricum DIVETGP</name>
    <dbReference type="NCBI Taxonomy" id="1408889"/>
    <lineage>
        <taxon>Bacteria</taxon>
        <taxon>Bacillati</taxon>
        <taxon>Bacillota</taxon>
        <taxon>Clostridia</taxon>
        <taxon>Eubacteriales</taxon>
        <taxon>Clostridiaceae</taxon>
        <taxon>Clostridium</taxon>
    </lineage>
</organism>
<evidence type="ECO:0000259" key="2">
    <source>
        <dbReference type="PROSITE" id="PS51186"/>
    </source>
</evidence>